<evidence type="ECO:0000313" key="3">
    <source>
        <dbReference type="Proteomes" id="UP000612362"/>
    </source>
</evidence>
<name>A0A8J3MZ24_9CHLR</name>
<evidence type="ECO:0000313" key="2">
    <source>
        <dbReference type="EMBL" id="GHO50330.1"/>
    </source>
</evidence>
<dbReference type="EMBL" id="BNJF01000008">
    <property type="protein sequence ID" value="GHO50330.1"/>
    <property type="molecule type" value="Genomic_DNA"/>
</dbReference>
<dbReference type="RefSeq" id="WP_236031877.1">
    <property type="nucleotide sequence ID" value="NZ_BNJF01000008.1"/>
</dbReference>
<dbReference type="Gene3D" id="1.10.10.60">
    <property type="entry name" value="Homeodomain-like"/>
    <property type="match status" value="1"/>
</dbReference>
<protein>
    <recommendedName>
        <fullName evidence="1">Resolvase/invertase-type recombinase catalytic domain-containing protein</fullName>
    </recommendedName>
</protein>
<dbReference type="InterPro" id="IPR006119">
    <property type="entry name" value="Resolv_N"/>
</dbReference>
<dbReference type="Pfam" id="PF00239">
    <property type="entry name" value="Resolvase"/>
    <property type="match status" value="1"/>
</dbReference>
<dbReference type="SUPFAM" id="SSF53041">
    <property type="entry name" value="Resolvase-like"/>
    <property type="match status" value="1"/>
</dbReference>
<comment type="caution">
    <text evidence="2">The sequence shown here is derived from an EMBL/GenBank/DDBJ whole genome shotgun (WGS) entry which is preliminary data.</text>
</comment>
<evidence type="ECO:0000259" key="1">
    <source>
        <dbReference type="PROSITE" id="PS51736"/>
    </source>
</evidence>
<dbReference type="GO" id="GO:0003677">
    <property type="term" value="F:DNA binding"/>
    <property type="evidence" value="ECO:0007669"/>
    <property type="project" value="InterPro"/>
</dbReference>
<sequence length="117" mass="12919">MFHVMAALTKFERDLISERTQAGLEAARARGRKGGRPAVTKKMSVANLERAKELYASQAMSVTEIMKRTGFRSRTTFYKYVVNGGEANHLKGSVFLRERTGAQFSGGSSSNQALLSR</sequence>
<organism evidence="2 3">
    <name type="scientific">Ktedonospora formicarum</name>
    <dbReference type="NCBI Taxonomy" id="2778364"/>
    <lineage>
        <taxon>Bacteria</taxon>
        <taxon>Bacillati</taxon>
        <taxon>Chloroflexota</taxon>
        <taxon>Ktedonobacteria</taxon>
        <taxon>Ktedonobacterales</taxon>
        <taxon>Ktedonobacteraceae</taxon>
        <taxon>Ktedonospora</taxon>
    </lineage>
</organism>
<gene>
    <name evidence="2" type="ORF">KSX_84930</name>
</gene>
<dbReference type="InterPro" id="IPR036162">
    <property type="entry name" value="Resolvase-like_N_sf"/>
</dbReference>
<feature type="domain" description="Resolvase/invertase-type recombinase catalytic" evidence="1">
    <location>
        <begin position="1"/>
        <end position="31"/>
    </location>
</feature>
<dbReference type="AlphaFoldDB" id="A0A8J3MZ24"/>
<dbReference type="Proteomes" id="UP000612362">
    <property type="component" value="Unassembled WGS sequence"/>
</dbReference>
<keyword evidence="3" id="KW-1185">Reference proteome</keyword>
<proteinExistence type="predicted"/>
<accession>A0A8J3MZ24</accession>
<dbReference type="PROSITE" id="PS51736">
    <property type="entry name" value="RECOMBINASES_3"/>
    <property type="match status" value="1"/>
</dbReference>
<reference evidence="2" key="1">
    <citation type="submission" date="2020-10" db="EMBL/GenBank/DDBJ databases">
        <title>Taxonomic study of unclassified bacteria belonging to the class Ktedonobacteria.</title>
        <authorList>
            <person name="Yabe S."/>
            <person name="Wang C.M."/>
            <person name="Zheng Y."/>
            <person name="Sakai Y."/>
            <person name="Cavaletti L."/>
            <person name="Monciardini P."/>
            <person name="Donadio S."/>
        </authorList>
    </citation>
    <scope>NUCLEOTIDE SEQUENCE</scope>
    <source>
        <strain evidence="2">SOSP1-1</strain>
    </source>
</reference>
<dbReference type="GO" id="GO:0000150">
    <property type="term" value="F:DNA strand exchange activity"/>
    <property type="evidence" value="ECO:0007669"/>
    <property type="project" value="InterPro"/>
</dbReference>